<name>A0A7I8WA56_9ANNE</name>
<accession>A0A7I8WA56</accession>
<organism evidence="1 2">
    <name type="scientific">Dimorphilus gyrociliatus</name>
    <dbReference type="NCBI Taxonomy" id="2664684"/>
    <lineage>
        <taxon>Eukaryota</taxon>
        <taxon>Metazoa</taxon>
        <taxon>Spiralia</taxon>
        <taxon>Lophotrochozoa</taxon>
        <taxon>Annelida</taxon>
        <taxon>Polychaeta</taxon>
        <taxon>Polychaeta incertae sedis</taxon>
        <taxon>Dinophilidae</taxon>
        <taxon>Dimorphilus</taxon>
    </lineage>
</organism>
<dbReference type="AlphaFoldDB" id="A0A7I8WA56"/>
<evidence type="ECO:0000313" key="2">
    <source>
        <dbReference type="Proteomes" id="UP000549394"/>
    </source>
</evidence>
<dbReference type="Proteomes" id="UP000549394">
    <property type="component" value="Unassembled WGS sequence"/>
</dbReference>
<protein>
    <submittedName>
        <fullName evidence="1">DgyrCDS13261</fullName>
    </submittedName>
</protein>
<gene>
    <name evidence="1" type="ORF">DGYR_LOCUS12476</name>
</gene>
<reference evidence="1 2" key="1">
    <citation type="submission" date="2020-08" db="EMBL/GenBank/DDBJ databases">
        <authorList>
            <person name="Hejnol A."/>
        </authorList>
    </citation>
    <scope>NUCLEOTIDE SEQUENCE [LARGE SCALE GENOMIC DNA]</scope>
</reference>
<evidence type="ECO:0000313" key="1">
    <source>
        <dbReference type="EMBL" id="CAD5125023.1"/>
    </source>
</evidence>
<proteinExistence type="predicted"/>
<keyword evidence="2" id="KW-1185">Reference proteome</keyword>
<dbReference type="EMBL" id="CAJFCJ010000024">
    <property type="protein sequence ID" value="CAD5125023.1"/>
    <property type="molecule type" value="Genomic_DNA"/>
</dbReference>
<comment type="caution">
    <text evidence="1">The sequence shown here is derived from an EMBL/GenBank/DDBJ whole genome shotgun (WGS) entry which is preliminary data.</text>
</comment>
<sequence>MRDGLPRDNFYRDYRFELFKAQGEKDIQPNPSTYGRSLANSARRLRDEYKAENDRITFTLTEPSEDKKPYKFPFKIINVEPKDAGIYTFEVKDDAANKIVFTKKLIIYVHSKPEEITFYGGNLNINFTADNKQSSFINFNESEGQLICEGSVTGYKKNKIKWDFKVEIEGEDNEKLFDPGNFEVQTNVKLVGDTPGMQVPKTSLVSKFKKFKPDPKYSGKLITCTLPDWEFQDLSISSKKTIRIRGRPNVYGPINPIGGVLTKEGVVFAEVVSSPEVSTHEWKFNNEEIKETADLKFDKKYF</sequence>